<organism evidence="2 3">
    <name type="scientific">Salinirubellus salinus</name>
    <dbReference type="NCBI Taxonomy" id="1364945"/>
    <lineage>
        <taxon>Archaea</taxon>
        <taxon>Methanobacteriati</taxon>
        <taxon>Methanobacteriota</taxon>
        <taxon>Stenosarchaea group</taxon>
        <taxon>Halobacteria</taxon>
        <taxon>Halobacteriales</taxon>
        <taxon>Natronomonadaceae</taxon>
        <taxon>Salinirubellus</taxon>
    </lineage>
</organism>
<dbReference type="RefSeq" id="WP_260592187.1">
    <property type="nucleotide sequence ID" value="NZ_CP104003.1"/>
</dbReference>
<feature type="domain" description="BPL/LPL catalytic" evidence="1">
    <location>
        <begin position="27"/>
        <end position="223"/>
    </location>
</feature>
<dbReference type="AlphaFoldDB" id="A0A9E7U9N0"/>
<evidence type="ECO:0000313" key="2">
    <source>
        <dbReference type="EMBL" id="UWM53192.1"/>
    </source>
</evidence>
<dbReference type="InterPro" id="IPR045864">
    <property type="entry name" value="aa-tRNA-synth_II/BPL/LPL"/>
</dbReference>
<dbReference type="GeneID" id="74943496"/>
<sequence>MRVIRGRAASVEADRAVTRALADDVRETGEAVVRVWTPHRQVAFGRRDARAEGYERAKRAAEARGFPPYERSVGGRAVAYTGHTLAFVRVEPVADLRKGTDERYDRIVRELRGAFAQLGVDAYEGEPTDAFCPGAHSLSVEGAGKVVGVAQRVAKGAAQVAGIAVVRDHAEVAEVLESVYEALDVPFDASTVGSVAAAGGPPDSETVGRAVESALVGDRESSVEELR</sequence>
<dbReference type="Gene3D" id="3.30.930.10">
    <property type="entry name" value="Bira Bifunctional Protein, Domain 2"/>
    <property type="match status" value="1"/>
</dbReference>
<accession>A0A9E7U9N0</accession>
<dbReference type="PROSITE" id="PS51733">
    <property type="entry name" value="BPL_LPL_CATALYTIC"/>
    <property type="match status" value="1"/>
</dbReference>
<protein>
    <submittedName>
        <fullName evidence="2">Lipoate--protein ligase family protein</fullName>
    </submittedName>
</protein>
<keyword evidence="2" id="KW-0436">Ligase</keyword>
<dbReference type="Pfam" id="PF21948">
    <property type="entry name" value="LplA-B_cat"/>
    <property type="match status" value="1"/>
</dbReference>
<dbReference type="GO" id="GO:0016874">
    <property type="term" value="F:ligase activity"/>
    <property type="evidence" value="ECO:0007669"/>
    <property type="project" value="UniProtKB-KW"/>
</dbReference>
<proteinExistence type="predicted"/>
<reference evidence="2" key="1">
    <citation type="submission" date="2022-09" db="EMBL/GenBank/DDBJ databases">
        <title>Diverse halophilic archaea isolated from saline environments.</title>
        <authorList>
            <person name="Cui H.-L."/>
        </authorList>
    </citation>
    <scope>NUCLEOTIDE SEQUENCE</scope>
    <source>
        <strain evidence="2">ZS-35-S2</strain>
    </source>
</reference>
<dbReference type="SUPFAM" id="SSF55681">
    <property type="entry name" value="Class II aaRS and biotin synthetases"/>
    <property type="match status" value="1"/>
</dbReference>
<dbReference type="Proteomes" id="UP001057580">
    <property type="component" value="Chromosome"/>
</dbReference>
<evidence type="ECO:0000259" key="1">
    <source>
        <dbReference type="PROSITE" id="PS51733"/>
    </source>
</evidence>
<name>A0A9E7U9N0_9EURY</name>
<dbReference type="EMBL" id="CP104003">
    <property type="protein sequence ID" value="UWM53192.1"/>
    <property type="molecule type" value="Genomic_DNA"/>
</dbReference>
<evidence type="ECO:0000313" key="3">
    <source>
        <dbReference type="Proteomes" id="UP001057580"/>
    </source>
</evidence>
<gene>
    <name evidence="2" type="ORF">N0B31_13700</name>
</gene>
<dbReference type="KEGG" id="ssai:N0B31_13700"/>
<dbReference type="InterPro" id="IPR004143">
    <property type="entry name" value="BPL_LPL_catalytic"/>
</dbReference>
<keyword evidence="3" id="KW-1185">Reference proteome</keyword>